<dbReference type="PANTHER" id="PTHR33112">
    <property type="entry name" value="DOMAIN PROTEIN, PUTATIVE-RELATED"/>
    <property type="match status" value="1"/>
</dbReference>
<dbReference type="PANTHER" id="PTHR33112:SF16">
    <property type="entry name" value="HETEROKARYON INCOMPATIBILITY DOMAIN-CONTAINING PROTEIN"/>
    <property type="match status" value="1"/>
</dbReference>
<evidence type="ECO:0000313" key="3">
    <source>
        <dbReference type="EMBL" id="KAK1750900.1"/>
    </source>
</evidence>
<protein>
    <submittedName>
        <fullName evidence="3">Heterokaryon incompatibility protein-domain-containing protein</fullName>
    </submittedName>
</protein>
<evidence type="ECO:0000313" key="4">
    <source>
        <dbReference type="Proteomes" id="UP001239445"/>
    </source>
</evidence>
<dbReference type="Proteomes" id="UP001239445">
    <property type="component" value="Unassembled WGS sequence"/>
</dbReference>
<proteinExistence type="predicted"/>
<keyword evidence="4" id="KW-1185">Reference proteome</keyword>
<comment type="caution">
    <text evidence="3">The sequence shown here is derived from an EMBL/GenBank/DDBJ whole genome shotgun (WGS) entry which is preliminary data.</text>
</comment>
<name>A0AAJ0F775_9PEZI</name>
<reference evidence="3" key="1">
    <citation type="submission" date="2023-06" db="EMBL/GenBank/DDBJ databases">
        <title>Genome-scale phylogeny and comparative genomics of the fungal order Sordariales.</title>
        <authorList>
            <consortium name="Lawrence Berkeley National Laboratory"/>
            <person name="Hensen N."/>
            <person name="Bonometti L."/>
            <person name="Westerberg I."/>
            <person name="Brannstrom I.O."/>
            <person name="Guillou S."/>
            <person name="Cros-Aarteil S."/>
            <person name="Calhoun S."/>
            <person name="Haridas S."/>
            <person name="Kuo A."/>
            <person name="Mondo S."/>
            <person name="Pangilinan J."/>
            <person name="Riley R."/>
            <person name="Labutti K."/>
            <person name="Andreopoulos B."/>
            <person name="Lipzen A."/>
            <person name="Chen C."/>
            <person name="Yanf M."/>
            <person name="Daum C."/>
            <person name="Ng V."/>
            <person name="Clum A."/>
            <person name="Steindorff A."/>
            <person name="Ohm R."/>
            <person name="Martin F."/>
            <person name="Silar P."/>
            <person name="Natvig D."/>
            <person name="Lalanne C."/>
            <person name="Gautier V."/>
            <person name="Ament-Velasquez S.L."/>
            <person name="Kruys A."/>
            <person name="Hutchinson M.I."/>
            <person name="Powell A.J."/>
            <person name="Barry K."/>
            <person name="Miller A.N."/>
            <person name="Grigoriev I.V."/>
            <person name="Debuchy R."/>
            <person name="Gladieux P."/>
            <person name="Thoren M.H."/>
            <person name="Johannesson H."/>
        </authorList>
    </citation>
    <scope>NUCLEOTIDE SEQUENCE</scope>
    <source>
        <strain evidence="3">PSN4</strain>
    </source>
</reference>
<evidence type="ECO:0000256" key="1">
    <source>
        <dbReference type="SAM" id="MobiDB-lite"/>
    </source>
</evidence>
<gene>
    <name evidence="3" type="ORF">QBC47DRAFT_88847</name>
</gene>
<organism evidence="3 4">
    <name type="scientific">Echria macrotheca</name>
    <dbReference type="NCBI Taxonomy" id="438768"/>
    <lineage>
        <taxon>Eukaryota</taxon>
        <taxon>Fungi</taxon>
        <taxon>Dikarya</taxon>
        <taxon>Ascomycota</taxon>
        <taxon>Pezizomycotina</taxon>
        <taxon>Sordariomycetes</taxon>
        <taxon>Sordariomycetidae</taxon>
        <taxon>Sordariales</taxon>
        <taxon>Schizotheciaceae</taxon>
        <taxon>Echria</taxon>
    </lineage>
</organism>
<dbReference type="EMBL" id="MU839844">
    <property type="protein sequence ID" value="KAK1750900.1"/>
    <property type="molecule type" value="Genomic_DNA"/>
</dbReference>
<feature type="region of interest" description="Disordered" evidence="1">
    <location>
        <begin position="1"/>
        <end position="25"/>
    </location>
</feature>
<feature type="compositionally biased region" description="Basic and acidic residues" evidence="1">
    <location>
        <begin position="14"/>
        <end position="25"/>
    </location>
</feature>
<feature type="compositionally biased region" description="Basic residues" evidence="1">
    <location>
        <begin position="1"/>
        <end position="10"/>
    </location>
</feature>
<evidence type="ECO:0000259" key="2">
    <source>
        <dbReference type="Pfam" id="PF06985"/>
    </source>
</evidence>
<accession>A0AAJ0F775</accession>
<dbReference type="AlphaFoldDB" id="A0AAJ0F775"/>
<sequence>MKITRKRPRSQSRPSHDSSTRARRFGDYHLSRQEPTIGISHCHFCANIMRMAKMPLEKKEYHFKAGAAKDLRGTLCTVHRAILAACRESPSWSMWAKISMSKAAMQRTIEVKVDYAMFLRLALLPRSRKSVHPRYCGRMVDPSWFDMATLKSWKAICDENHPKCRDGALALSCSETASPPHLLIDTQRMCLCKADSLETGSYLALSYVWGASTQLRASTENLAALMRQDSLVASEHAAKIPQTIRDAMGLVRALGERYLWVDTLCIVQDDDTVRSAQIHAMASIYAGAVLTIVAAQGENADHGLPGISGVSRPRKYDQQLFRVAHGHTFMHCPDAPVIQTPWSKRGWTYQESLLSTRKLMFIGDTVEWRCHYAVFREDIQPEDLCIPISAQEQHQSSPEAKERLLLDSRWPRIQELNAMIDTYSRKNLTYPIDILSAFTGLSSALAGIFDGGLLYGIPEMFFDVGLLWIGRGNDAGRLRESCEHDGGRHGNGHCPGGSVDGVSTPILALPTWSWMGWMGFVHPNCWNSAWDYLKPKDPQGTHTSKRTVPLVKWYSHAKLDSPYRRLIPNHWRQHADVKPKNVPPGWTAHKHTDKTLHGTWSHWDWTLEKEHVTGYYPLREPDYFYTHESDPDSQFWYPIPLVLPPQRGCVPPPGSLISCDTKRAYMRLGERIRPQSGYLHVSIYEDSQPSRWAGVLTLHTLDGVTLRAATTRPEGQVNGDIIGRTAAHTASTVCELAAVSTGWAYNDWKEYSMGEWELPARPRVGDKYEWYNVMWIEWHGGVARRKAIGRVCKAVWESQGLEPIRLVLN</sequence>
<dbReference type="Pfam" id="PF06985">
    <property type="entry name" value="HET"/>
    <property type="match status" value="1"/>
</dbReference>
<feature type="domain" description="Heterokaryon incompatibility" evidence="2">
    <location>
        <begin position="202"/>
        <end position="351"/>
    </location>
</feature>
<dbReference type="InterPro" id="IPR010730">
    <property type="entry name" value="HET"/>
</dbReference>